<dbReference type="PANTHER" id="PTHR34220">
    <property type="entry name" value="SENSOR HISTIDINE KINASE YPDA"/>
    <property type="match status" value="1"/>
</dbReference>
<reference evidence="3" key="1">
    <citation type="journal article" date="2019" name="Int. J. Syst. Evol. Microbiol.">
        <title>The Global Catalogue of Microorganisms (GCM) 10K type strain sequencing project: providing services to taxonomists for standard genome sequencing and annotation.</title>
        <authorList>
            <consortium name="The Broad Institute Genomics Platform"/>
            <consortium name="The Broad Institute Genome Sequencing Center for Infectious Disease"/>
            <person name="Wu L."/>
            <person name="Ma J."/>
        </authorList>
    </citation>
    <scope>NUCLEOTIDE SEQUENCE [LARGE SCALE GENOMIC DNA]</scope>
    <source>
        <strain evidence="3">CGMCC 4.7427</strain>
    </source>
</reference>
<keyword evidence="2" id="KW-0808">Transferase</keyword>
<dbReference type="EMBL" id="JBHSHB010000023">
    <property type="protein sequence ID" value="MFC4691063.1"/>
    <property type="molecule type" value="Genomic_DNA"/>
</dbReference>
<dbReference type="RefSeq" id="WP_380034531.1">
    <property type="nucleotide sequence ID" value="NZ_JBHSHB010000023.1"/>
</dbReference>
<evidence type="ECO:0000259" key="1">
    <source>
        <dbReference type="Pfam" id="PF06580"/>
    </source>
</evidence>
<dbReference type="EC" id="2.7.13.3" evidence="2"/>
<proteinExistence type="predicted"/>
<sequence>MSERQQHALELQALRSQMNPHFVHNSLNAIQYYIQRNEVELSEIYLTKFSKLIRSFFTLSRKRHITIAQEMSLLENYLSIEQLRFEDKLNYSITKDTELDEEDIIPTMLLQPIVENAVNHGIFHKATTGTIAIHFGYVSEDSFKVTIIDDGIGLVKSKAIFDNSGKELNNRSSSVLQDRLKLLEYSNTWKVSYTLEDREDTEGAIATLIFKPIEDEYTSIPSR</sequence>
<dbReference type="InterPro" id="IPR036890">
    <property type="entry name" value="HATPase_C_sf"/>
</dbReference>
<keyword evidence="3" id="KW-1185">Reference proteome</keyword>
<dbReference type="GO" id="GO:0004673">
    <property type="term" value="F:protein histidine kinase activity"/>
    <property type="evidence" value="ECO:0007669"/>
    <property type="project" value="UniProtKB-EC"/>
</dbReference>
<gene>
    <name evidence="2" type="ORF">ACFO5T_11530</name>
</gene>
<comment type="caution">
    <text evidence="2">The sequence shown here is derived from an EMBL/GenBank/DDBJ whole genome shotgun (WGS) entry which is preliminary data.</text>
</comment>
<evidence type="ECO:0000313" key="2">
    <source>
        <dbReference type="EMBL" id="MFC4691063.1"/>
    </source>
</evidence>
<dbReference type="Proteomes" id="UP001595878">
    <property type="component" value="Unassembled WGS sequence"/>
</dbReference>
<feature type="domain" description="Signal transduction histidine kinase internal region" evidence="1">
    <location>
        <begin position="10"/>
        <end position="89"/>
    </location>
</feature>
<accession>A0ABV9LBJ3</accession>
<dbReference type="PANTHER" id="PTHR34220:SF7">
    <property type="entry name" value="SENSOR HISTIDINE KINASE YPDA"/>
    <property type="match status" value="1"/>
</dbReference>
<keyword evidence="2" id="KW-0418">Kinase</keyword>
<dbReference type="InterPro" id="IPR010559">
    <property type="entry name" value="Sig_transdc_His_kin_internal"/>
</dbReference>
<evidence type="ECO:0000313" key="3">
    <source>
        <dbReference type="Proteomes" id="UP001595878"/>
    </source>
</evidence>
<dbReference type="InterPro" id="IPR050640">
    <property type="entry name" value="Bact_2-comp_sensor_kinase"/>
</dbReference>
<name>A0ABV9LBJ3_9FLAO</name>
<dbReference type="Gene3D" id="3.30.565.10">
    <property type="entry name" value="Histidine kinase-like ATPase, C-terminal domain"/>
    <property type="match status" value="1"/>
</dbReference>
<dbReference type="Pfam" id="PF06580">
    <property type="entry name" value="His_kinase"/>
    <property type="match status" value="1"/>
</dbReference>
<protein>
    <submittedName>
        <fullName evidence="2">Sensor histidine kinase</fullName>
        <ecNumber evidence="2">2.7.13.3</ecNumber>
    </submittedName>
</protein>
<organism evidence="2 3">
    <name type="scientific">Dokdonia genika</name>
    <dbReference type="NCBI Taxonomy" id="308113"/>
    <lineage>
        <taxon>Bacteria</taxon>
        <taxon>Pseudomonadati</taxon>
        <taxon>Bacteroidota</taxon>
        <taxon>Flavobacteriia</taxon>
        <taxon>Flavobacteriales</taxon>
        <taxon>Flavobacteriaceae</taxon>
        <taxon>Dokdonia</taxon>
    </lineage>
</organism>
<dbReference type="SUPFAM" id="SSF55874">
    <property type="entry name" value="ATPase domain of HSP90 chaperone/DNA topoisomerase II/histidine kinase"/>
    <property type="match status" value="1"/>
</dbReference>